<name>A0A443HIT9_BYSSP</name>
<dbReference type="VEuPathDB" id="FungiDB:C8Q69DRAFT_120180"/>
<dbReference type="AlphaFoldDB" id="A0A443HIT9"/>
<keyword evidence="1" id="KW-0732">Signal</keyword>
<dbReference type="EMBL" id="RCNU01000017">
    <property type="protein sequence ID" value="RWQ91714.1"/>
    <property type="molecule type" value="Genomic_DNA"/>
</dbReference>
<accession>A0A443HIT9</accession>
<reference evidence="2 3" key="1">
    <citation type="journal article" date="2018" name="Front. Microbiol.">
        <title>Genomic and genetic insights into a cosmopolitan fungus, Paecilomyces variotii (Eurotiales).</title>
        <authorList>
            <person name="Urquhart A.S."/>
            <person name="Mondo S.J."/>
            <person name="Makela M.R."/>
            <person name="Hane J.K."/>
            <person name="Wiebenga A."/>
            <person name="He G."/>
            <person name="Mihaltcheva S."/>
            <person name="Pangilinan J."/>
            <person name="Lipzen A."/>
            <person name="Barry K."/>
            <person name="de Vries R.P."/>
            <person name="Grigoriev I.V."/>
            <person name="Idnurm A."/>
        </authorList>
    </citation>
    <scope>NUCLEOTIDE SEQUENCE [LARGE SCALE GENOMIC DNA]</scope>
    <source>
        <strain evidence="2 3">CBS 101075</strain>
    </source>
</reference>
<proteinExistence type="predicted"/>
<keyword evidence="3" id="KW-1185">Reference proteome</keyword>
<feature type="signal peptide" evidence="1">
    <location>
        <begin position="1"/>
        <end position="18"/>
    </location>
</feature>
<dbReference type="GeneID" id="39594473"/>
<dbReference type="RefSeq" id="XP_028481359.1">
    <property type="nucleotide sequence ID" value="XM_028625196.1"/>
</dbReference>
<evidence type="ECO:0000313" key="3">
    <source>
        <dbReference type="Proteomes" id="UP000283841"/>
    </source>
</evidence>
<protein>
    <submittedName>
        <fullName evidence="2">Uncharacterized protein</fullName>
    </submittedName>
</protein>
<comment type="caution">
    <text evidence="2">The sequence shown here is derived from an EMBL/GenBank/DDBJ whole genome shotgun (WGS) entry which is preliminary data.</text>
</comment>
<feature type="chain" id="PRO_5019241970" evidence="1">
    <location>
        <begin position="19"/>
        <end position="113"/>
    </location>
</feature>
<sequence length="113" mass="12028">MQFNILTLTVALAGAAAALPKIPAVSWNQTHAVTNVHAINLVNLTNSNTTRTAQQKSTTLASQAGSSSSDNDVCTTLCSLQAQICSMALPTHDDYCWGTYLDCSRMCDPSLIH</sequence>
<organism evidence="2 3">
    <name type="scientific">Byssochlamys spectabilis</name>
    <name type="common">Paecilomyces variotii</name>
    <dbReference type="NCBI Taxonomy" id="264951"/>
    <lineage>
        <taxon>Eukaryota</taxon>
        <taxon>Fungi</taxon>
        <taxon>Dikarya</taxon>
        <taxon>Ascomycota</taxon>
        <taxon>Pezizomycotina</taxon>
        <taxon>Eurotiomycetes</taxon>
        <taxon>Eurotiomycetidae</taxon>
        <taxon>Eurotiales</taxon>
        <taxon>Thermoascaceae</taxon>
        <taxon>Paecilomyces</taxon>
    </lineage>
</organism>
<evidence type="ECO:0000313" key="2">
    <source>
        <dbReference type="EMBL" id="RWQ91714.1"/>
    </source>
</evidence>
<evidence type="ECO:0000256" key="1">
    <source>
        <dbReference type="SAM" id="SignalP"/>
    </source>
</evidence>
<gene>
    <name evidence="2" type="ORF">C8Q69DRAFT_120180</name>
</gene>
<dbReference type="Proteomes" id="UP000283841">
    <property type="component" value="Unassembled WGS sequence"/>
</dbReference>